<evidence type="ECO:0000313" key="2">
    <source>
        <dbReference type="Proteomes" id="UP000549971"/>
    </source>
</evidence>
<sequence length="88" mass="9534">MALPQSIRNAGEPWTTQDLSKLEELAADNFPPCVIGLRLGRPEDAIVDQALRIGVRLTPLNRPPYGVLPSAGRRAYALDLGSPDEKPS</sequence>
<accession>A0A7W9MY76</accession>
<protein>
    <submittedName>
        <fullName evidence="1">Uncharacterized protein</fullName>
    </submittedName>
</protein>
<dbReference type="EMBL" id="JACHMY010000001">
    <property type="protein sequence ID" value="MBB5840122.1"/>
    <property type="molecule type" value="Genomic_DNA"/>
</dbReference>
<organism evidence="1 2">
    <name type="scientific">Kribbella italica</name>
    <dbReference type="NCBI Taxonomy" id="1540520"/>
    <lineage>
        <taxon>Bacteria</taxon>
        <taxon>Bacillati</taxon>
        <taxon>Actinomycetota</taxon>
        <taxon>Actinomycetes</taxon>
        <taxon>Propionibacteriales</taxon>
        <taxon>Kribbellaceae</taxon>
        <taxon>Kribbella</taxon>
    </lineage>
</organism>
<gene>
    <name evidence="1" type="ORF">HDA39_006856</name>
</gene>
<reference evidence="1 2" key="1">
    <citation type="submission" date="2020-08" db="EMBL/GenBank/DDBJ databases">
        <title>Sequencing the genomes of 1000 actinobacteria strains.</title>
        <authorList>
            <person name="Klenk H.-P."/>
        </authorList>
    </citation>
    <scope>NUCLEOTIDE SEQUENCE [LARGE SCALE GENOMIC DNA]</scope>
    <source>
        <strain evidence="1 2">DSM 28967</strain>
    </source>
</reference>
<comment type="caution">
    <text evidence="1">The sequence shown here is derived from an EMBL/GenBank/DDBJ whole genome shotgun (WGS) entry which is preliminary data.</text>
</comment>
<dbReference type="RefSeq" id="WP_184802257.1">
    <property type="nucleotide sequence ID" value="NZ_JACHMY010000001.1"/>
</dbReference>
<dbReference type="Proteomes" id="UP000549971">
    <property type="component" value="Unassembled WGS sequence"/>
</dbReference>
<evidence type="ECO:0000313" key="1">
    <source>
        <dbReference type="EMBL" id="MBB5840122.1"/>
    </source>
</evidence>
<name>A0A7W9MY76_9ACTN</name>
<dbReference type="AlphaFoldDB" id="A0A7W9MY76"/>
<keyword evidence="2" id="KW-1185">Reference proteome</keyword>
<proteinExistence type="predicted"/>